<evidence type="ECO:0000256" key="12">
    <source>
        <dbReference type="ARBA" id="ARBA00024964"/>
    </source>
</evidence>
<evidence type="ECO:0000313" key="15">
    <source>
        <dbReference type="EMBL" id="BAK21000.1"/>
    </source>
</evidence>
<comment type="function">
    <text evidence="12">Involved in the regulation of capsular polysaccharide biosynthesis. Autophosphorylation of CpsD attenuates its activity and reduces the level of encapsulation. May be part of a complex that directs the coordinated polymerization and export to the cell surface of the capsular polysaccharide.</text>
</comment>
<dbReference type="UniPathway" id="UPA00934"/>
<proteinExistence type="inferred from homology"/>
<accession>F3Y922</accession>
<evidence type="ECO:0000256" key="10">
    <source>
        <dbReference type="ARBA" id="ARBA00023137"/>
    </source>
</evidence>
<protein>
    <recommendedName>
        <fullName evidence="4">Tyrosine-protein kinase CpsD</fullName>
        <ecNumber evidence="3">2.7.10.2</ecNumber>
    </recommendedName>
</protein>
<evidence type="ECO:0000256" key="3">
    <source>
        <dbReference type="ARBA" id="ARBA00011903"/>
    </source>
</evidence>
<dbReference type="CDD" id="cd05387">
    <property type="entry name" value="BY-kinase"/>
    <property type="match status" value="1"/>
</dbReference>
<dbReference type="InterPro" id="IPR027417">
    <property type="entry name" value="P-loop_NTPase"/>
</dbReference>
<dbReference type="GO" id="GO:0042802">
    <property type="term" value="F:identical protein binding"/>
    <property type="evidence" value="ECO:0007669"/>
    <property type="project" value="UniProtKB-ARBA"/>
</dbReference>
<dbReference type="EC" id="2.7.10.2" evidence="3"/>
<sequence length="233" mass="25688">MSEKNSLKKQRTKPISLITMSDPASPISEQYKTIRTNIQYAMVDKTLQTLAITSSNASEGKSTSTINLAIVFANSNKKVLLVDADMRNPTIAKTFELINNRGLSTLLSNKTMTTEEVLQPTNLENLNILPSGPIPPNPSELLDSLQMKRLIEEWKNNYDLIIFDTPPILAVTDAQILASKVDGTILVAREKIAEKSALLKAKELLIMVKATIIGAIYNDASSVKDQGYYYGVK</sequence>
<dbReference type="OrthoDB" id="9794577at2"/>
<name>F3Y922_MELPT</name>
<dbReference type="PANTHER" id="PTHR32309:SF13">
    <property type="entry name" value="FERRIC ENTEROBACTIN TRANSPORT PROTEIN FEPE"/>
    <property type="match status" value="1"/>
</dbReference>
<dbReference type="HOGENOM" id="CLU_052027_2_1_9"/>
<evidence type="ECO:0000256" key="8">
    <source>
        <dbReference type="ARBA" id="ARBA00022840"/>
    </source>
</evidence>
<dbReference type="InterPro" id="IPR005702">
    <property type="entry name" value="Wzc-like_C"/>
</dbReference>
<evidence type="ECO:0000256" key="4">
    <source>
        <dbReference type="ARBA" id="ARBA00019200"/>
    </source>
</evidence>
<dbReference type="GO" id="GO:0005886">
    <property type="term" value="C:plasma membrane"/>
    <property type="evidence" value="ECO:0007669"/>
    <property type="project" value="UniProtKB-ARBA"/>
</dbReference>
<evidence type="ECO:0000256" key="6">
    <source>
        <dbReference type="ARBA" id="ARBA00022741"/>
    </source>
</evidence>
<keyword evidence="16" id="KW-1185">Reference proteome</keyword>
<keyword evidence="7 15" id="KW-0418">Kinase</keyword>
<comment type="similarity">
    <text evidence="2">Belongs to the CpsD/CapB family.</text>
</comment>
<keyword evidence="10" id="KW-0829">Tyrosine-protein kinase</keyword>
<reference key="2">
    <citation type="submission" date="2011-04" db="EMBL/GenBank/DDBJ databases">
        <title>Whole genome sequence of Melissococcus plutonius ATCC 35311.</title>
        <authorList>
            <person name="Okumura K."/>
            <person name="Arai R."/>
            <person name="Osaki M."/>
            <person name="Okura M."/>
            <person name="Kirikae T."/>
            <person name="Takamatsu D."/>
            <person name="Akiyama T."/>
        </authorList>
    </citation>
    <scope>NUCLEOTIDE SEQUENCE</scope>
    <source>
        <strain>ATCC 35311</strain>
    </source>
</reference>
<dbReference type="RefSeq" id="WP_013773438.1">
    <property type="nucleotide sequence ID" value="NC_015516.1"/>
</dbReference>
<dbReference type="GO" id="GO:0004715">
    <property type="term" value="F:non-membrane spanning protein tyrosine kinase activity"/>
    <property type="evidence" value="ECO:0007669"/>
    <property type="project" value="UniProtKB-EC"/>
</dbReference>
<gene>
    <name evidence="15" type="ordered locus">MPTP_0525</name>
</gene>
<evidence type="ECO:0000256" key="7">
    <source>
        <dbReference type="ARBA" id="ARBA00022777"/>
    </source>
</evidence>
<dbReference type="GO" id="GO:0005524">
    <property type="term" value="F:ATP binding"/>
    <property type="evidence" value="ECO:0007669"/>
    <property type="project" value="UniProtKB-KW"/>
</dbReference>
<comment type="pathway">
    <text evidence="1">Capsule biogenesis; capsule polysaccharide biosynthesis.</text>
</comment>
<feature type="domain" description="AAA" evidence="14">
    <location>
        <begin position="50"/>
        <end position="180"/>
    </location>
</feature>
<dbReference type="NCBIfam" id="TIGR01007">
    <property type="entry name" value="eps_fam"/>
    <property type="match status" value="1"/>
</dbReference>
<evidence type="ECO:0000256" key="9">
    <source>
        <dbReference type="ARBA" id="ARBA00022903"/>
    </source>
</evidence>
<evidence type="ECO:0000256" key="1">
    <source>
        <dbReference type="ARBA" id="ARBA00005132"/>
    </source>
</evidence>
<dbReference type="STRING" id="940190.MPTP_0525"/>
<dbReference type="GO" id="GO:0045227">
    <property type="term" value="P:capsule polysaccharide biosynthetic process"/>
    <property type="evidence" value="ECO:0007669"/>
    <property type="project" value="UniProtKB-UniPathway"/>
</dbReference>
<evidence type="ECO:0000256" key="13">
    <source>
        <dbReference type="ARBA" id="ARBA00051245"/>
    </source>
</evidence>
<dbReference type="Proteomes" id="UP000008456">
    <property type="component" value="Chromosome"/>
</dbReference>
<evidence type="ECO:0000313" key="16">
    <source>
        <dbReference type="Proteomes" id="UP000008456"/>
    </source>
</evidence>
<evidence type="ECO:0000256" key="5">
    <source>
        <dbReference type="ARBA" id="ARBA00022679"/>
    </source>
</evidence>
<reference evidence="15 16" key="1">
    <citation type="journal article" date="2011" name="J. Bacteriol.">
        <title>Complete genome sequence of Melissococcus plutonius ATCC 35311.</title>
        <authorList>
            <person name="Okumura K."/>
            <person name="Arai R."/>
            <person name="Okura M."/>
            <person name="Kirikae T."/>
            <person name="Takamatsu D."/>
            <person name="Osaki M."/>
            <person name="Miyoshi-Akiyama T."/>
        </authorList>
    </citation>
    <scope>NUCLEOTIDE SEQUENCE [LARGE SCALE GENOMIC DNA]</scope>
    <source>
        <strain evidence="16">ATCC 35311 / CIP 104052 / LMG 20360 / NCIMB 702443</strain>
    </source>
</reference>
<dbReference type="EMBL" id="AP012200">
    <property type="protein sequence ID" value="BAK21000.1"/>
    <property type="molecule type" value="Genomic_DNA"/>
</dbReference>
<keyword evidence="11" id="KW-0270">Exopolysaccharide synthesis</keyword>
<keyword evidence="9" id="KW-0972">Capsule biogenesis/degradation</keyword>
<organism evidence="15 16">
    <name type="scientific">Melissococcus plutonius (strain ATCC 35311 / DSM 29964 / CIP 104052 / LMG 20360 / NCIMB 702443)</name>
    <dbReference type="NCBI Taxonomy" id="940190"/>
    <lineage>
        <taxon>Bacteria</taxon>
        <taxon>Bacillati</taxon>
        <taxon>Bacillota</taxon>
        <taxon>Bacilli</taxon>
        <taxon>Lactobacillales</taxon>
        <taxon>Enterococcaceae</taxon>
        <taxon>Melissococcus</taxon>
    </lineage>
</organism>
<dbReference type="PANTHER" id="PTHR32309">
    <property type="entry name" value="TYROSINE-PROTEIN KINASE"/>
    <property type="match status" value="1"/>
</dbReference>
<evidence type="ECO:0000256" key="2">
    <source>
        <dbReference type="ARBA" id="ARBA00007316"/>
    </source>
</evidence>
<dbReference type="InterPro" id="IPR025669">
    <property type="entry name" value="AAA_dom"/>
</dbReference>
<keyword evidence="8" id="KW-0067">ATP-binding</keyword>
<comment type="catalytic activity">
    <reaction evidence="13">
        <text>L-tyrosyl-[protein] + ATP = O-phospho-L-tyrosyl-[protein] + ADP + H(+)</text>
        <dbReference type="Rhea" id="RHEA:10596"/>
        <dbReference type="Rhea" id="RHEA-COMP:10136"/>
        <dbReference type="Rhea" id="RHEA-COMP:20101"/>
        <dbReference type="ChEBI" id="CHEBI:15378"/>
        <dbReference type="ChEBI" id="CHEBI:30616"/>
        <dbReference type="ChEBI" id="CHEBI:46858"/>
        <dbReference type="ChEBI" id="CHEBI:61978"/>
        <dbReference type="ChEBI" id="CHEBI:456216"/>
        <dbReference type="EC" id="2.7.10.2"/>
    </reaction>
</comment>
<dbReference type="Pfam" id="PF13614">
    <property type="entry name" value="AAA_31"/>
    <property type="match status" value="1"/>
</dbReference>
<dbReference type="InterPro" id="IPR050445">
    <property type="entry name" value="Bact_polysacc_biosynth/exp"/>
</dbReference>
<evidence type="ECO:0000259" key="14">
    <source>
        <dbReference type="Pfam" id="PF13614"/>
    </source>
</evidence>
<dbReference type="KEGG" id="mps:MPTP_0525"/>
<evidence type="ECO:0000256" key="11">
    <source>
        <dbReference type="ARBA" id="ARBA00023169"/>
    </source>
</evidence>
<dbReference type="FunFam" id="3.40.50.300:FF:000527">
    <property type="entry name" value="Tyrosine-protein kinase etk"/>
    <property type="match status" value="1"/>
</dbReference>
<keyword evidence="6" id="KW-0547">Nucleotide-binding</keyword>
<dbReference type="Gene3D" id="3.40.50.300">
    <property type="entry name" value="P-loop containing nucleotide triphosphate hydrolases"/>
    <property type="match status" value="1"/>
</dbReference>
<keyword evidence="5 15" id="KW-0808">Transferase</keyword>
<dbReference type="AlphaFoldDB" id="F3Y922"/>
<dbReference type="SUPFAM" id="SSF52540">
    <property type="entry name" value="P-loop containing nucleoside triphosphate hydrolases"/>
    <property type="match status" value="1"/>
</dbReference>